<evidence type="ECO:0000259" key="8">
    <source>
        <dbReference type="PROSITE" id="PS50975"/>
    </source>
</evidence>
<proteinExistence type="predicted"/>
<keyword evidence="4" id="KW-0460">Magnesium</keyword>
<gene>
    <name evidence="9" type="primary">rimK</name>
    <name evidence="9" type="ORF">GCM10008090_10990</name>
</gene>
<keyword evidence="7" id="KW-0547">Nucleotide-binding</keyword>
<evidence type="ECO:0000256" key="1">
    <source>
        <dbReference type="ARBA" id="ARBA00001936"/>
    </source>
</evidence>
<dbReference type="Gene3D" id="3.30.1490.20">
    <property type="entry name" value="ATP-grasp fold, A domain"/>
    <property type="match status" value="1"/>
</dbReference>
<comment type="cofactor">
    <cofactor evidence="2">
        <name>Mg(2+)</name>
        <dbReference type="ChEBI" id="CHEBI:18420"/>
    </cofactor>
</comment>
<dbReference type="Gene3D" id="3.30.470.20">
    <property type="entry name" value="ATP-grasp fold, B domain"/>
    <property type="match status" value="1"/>
</dbReference>
<dbReference type="InterPro" id="IPR004666">
    <property type="entry name" value="Rp_bS6_RimK/Lys_biosynth_LsyX"/>
</dbReference>
<evidence type="ECO:0000256" key="2">
    <source>
        <dbReference type="ARBA" id="ARBA00001946"/>
    </source>
</evidence>
<dbReference type="Pfam" id="PF08443">
    <property type="entry name" value="RimK"/>
    <property type="match status" value="1"/>
</dbReference>
<evidence type="ECO:0000256" key="4">
    <source>
        <dbReference type="ARBA" id="ARBA00022842"/>
    </source>
</evidence>
<dbReference type="GO" id="GO:0046872">
    <property type="term" value="F:metal ion binding"/>
    <property type="evidence" value="ECO:0007669"/>
    <property type="project" value="InterPro"/>
</dbReference>
<evidence type="ECO:0000256" key="3">
    <source>
        <dbReference type="ARBA" id="ARBA00022598"/>
    </source>
</evidence>
<dbReference type="GO" id="GO:0005524">
    <property type="term" value="F:ATP binding"/>
    <property type="evidence" value="ECO:0007669"/>
    <property type="project" value="UniProtKB-UniRule"/>
</dbReference>
<protein>
    <submittedName>
        <fullName evidence="9">Alpha-L-glutamate ligase</fullName>
    </submittedName>
</protein>
<dbReference type="PANTHER" id="PTHR38037:SF1">
    <property type="entry name" value="ATP-DEPENDENT ZINC PROTEASE DOMAIN-CONTAINING PROTEIN-RELATED"/>
    <property type="match status" value="1"/>
</dbReference>
<accession>A0A918VJY7</accession>
<comment type="caution">
    <text evidence="9">The sequence shown here is derived from an EMBL/GenBank/DDBJ whole genome shotgun (WGS) entry which is preliminary data.</text>
</comment>
<dbReference type="SUPFAM" id="SSF56059">
    <property type="entry name" value="Glutathione synthetase ATP-binding domain-like"/>
    <property type="match status" value="1"/>
</dbReference>
<dbReference type="Proteomes" id="UP000614811">
    <property type="component" value="Unassembled WGS sequence"/>
</dbReference>
<evidence type="ECO:0000313" key="9">
    <source>
        <dbReference type="EMBL" id="GHA03647.1"/>
    </source>
</evidence>
<dbReference type="InterPro" id="IPR013815">
    <property type="entry name" value="ATP_grasp_subdomain_1"/>
</dbReference>
<dbReference type="InterPro" id="IPR021109">
    <property type="entry name" value="Peptidase_aspartic_dom_sf"/>
</dbReference>
<dbReference type="Gene3D" id="2.40.70.10">
    <property type="entry name" value="Acid Proteases"/>
    <property type="match status" value="1"/>
</dbReference>
<evidence type="ECO:0000313" key="10">
    <source>
        <dbReference type="Proteomes" id="UP000614811"/>
    </source>
</evidence>
<keyword evidence="6" id="KW-0464">Manganese</keyword>
<comment type="cofactor">
    <cofactor evidence="1">
        <name>Mn(2+)</name>
        <dbReference type="ChEBI" id="CHEBI:29035"/>
    </cofactor>
</comment>
<sequence>MSKQSPKTVVGNQEWCAFPELGIPAVKARVDSGAKTSSLHAFNVRRFRRGKQAWISFDVHPVQKNRTVVVKCEQPLLDMRVVKSSSGVPETRYVIRTAMRMGDQQWEVDLTLANRDSMGFRMLLGRQAMHGRVVVDPSLENALGDHNSAALNSMYQHAAAERQGLRIAVLASNPEDYNNRRLLEAGRARGHDMVFLNISQCHMRLDALEPEVLFRGSPLAEDLDAVIPRVRAQVTYYGAALVRQFESMGILSINSAVAIAQSQDRLLVMQSMLKHGIPIPTSGFAHSPADAEALIDMVGGTPVLIKPVAMRSGGSAAKADDLPTAKQLITTARQIDENLLVQEYMAAASGRSIRSLVVNQKPVATLAYQAETRADQIEVGTVVGTAKLTAAERTLVAKATKALSLSVARVDLIRTEEGTLLLGVVAAPDFEPFERQGRKRVAESVIAAIEKKLRWRAGE</sequence>
<name>A0A918VJY7_9GAMM</name>
<dbReference type="PROSITE" id="PS50975">
    <property type="entry name" value="ATP_GRASP"/>
    <property type="match status" value="1"/>
</dbReference>
<dbReference type="SUPFAM" id="SSF50630">
    <property type="entry name" value="Acid proteases"/>
    <property type="match status" value="1"/>
</dbReference>
<dbReference type="PANTHER" id="PTHR38037">
    <property type="entry name" value="ZN_PROTEASE DOMAIN-CONTAINING PROTEIN"/>
    <property type="match status" value="1"/>
</dbReference>
<dbReference type="InterPro" id="IPR008503">
    <property type="entry name" value="Asp_endopeptidase"/>
</dbReference>
<keyword evidence="3 9" id="KW-0436">Ligase</keyword>
<dbReference type="Gene3D" id="3.40.50.20">
    <property type="match status" value="1"/>
</dbReference>
<dbReference type="AlphaFoldDB" id="A0A918VJY7"/>
<dbReference type="InterPro" id="IPR011761">
    <property type="entry name" value="ATP-grasp"/>
</dbReference>
<keyword evidence="5" id="KW-0648">Protein biosynthesis</keyword>
<dbReference type="Pfam" id="PF05618">
    <property type="entry name" value="Zn_protease"/>
    <property type="match status" value="1"/>
</dbReference>
<keyword evidence="10" id="KW-1185">Reference proteome</keyword>
<dbReference type="RefSeq" id="WP_189399041.1">
    <property type="nucleotide sequence ID" value="NZ_BMXA01000002.1"/>
</dbReference>
<dbReference type="GO" id="GO:0016874">
    <property type="term" value="F:ligase activity"/>
    <property type="evidence" value="ECO:0007669"/>
    <property type="project" value="UniProtKB-KW"/>
</dbReference>
<reference evidence="9" key="2">
    <citation type="submission" date="2020-09" db="EMBL/GenBank/DDBJ databases">
        <authorList>
            <person name="Sun Q."/>
            <person name="Kim S."/>
        </authorList>
    </citation>
    <scope>NUCLEOTIDE SEQUENCE</scope>
    <source>
        <strain evidence="9">KCTC 12711</strain>
    </source>
</reference>
<evidence type="ECO:0000256" key="5">
    <source>
        <dbReference type="ARBA" id="ARBA00022917"/>
    </source>
</evidence>
<reference evidence="9" key="1">
    <citation type="journal article" date="2014" name="Int. J. Syst. Evol. Microbiol.">
        <title>Complete genome sequence of Corynebacterium casei LMG S-19264T (=DSM 44701T), isolated from a smear-ripened cheese.</title>
        <authorList>
            <consortium name="US DOE Joint Genome Institute (JGI-PGF)"/>
            <person name="Walter F."/>
            <person name="Albersmeier A."/>
            <person name="Kalinowski J."/>
            <person name="Ruckert C."/>
        </authorList>
    </citation>
    <scope>NUCLEOTIDE SEQUENCE</scope>
    <source>
        <strain evidence="9">KCTC 12711</strain>
    </source>
</reference>
<dbReference type="InterPro" id="IPR041107">
    <property type="entry name" value="Rimk_N"/>
</dbReference>
<dbReference type="EMBL" id="BMXA01000002">
    <property type="protein sequence ID" value="GHA03647.1"/>
    <property type="molecule type" value="Genomic_DNA"/>
</dbReference>
<dbReference type="Pfam" id="PF18030">
    <property type="entry name" value="Rimk_N"/>
    <property type="match status" value="1"/>
</dbReference>
<organism evidence="9 10">
    <name type="scientific">Arenicella chitinivorans</name>
    <dbReference type="NCBI Taxonomy" id="1329800"/>
    <lineage>
        <taxon>Bacteria</taxon>
        <taxon>Pseudomonadati</taxon>
        <taxon>Pseudomonadota</taxon>
        <taxon>Gammaproteobacteria</taxon>
        <taxon>Arenicellales</taxon>
        <taxon>Arenicellaceae</taxon>
        <taxon>Arenicella</taxon>
    </lineage>
</organism>
<dbReference type="NCBIfam" id="TIGR00768">
    <property type="entry name" value="rimK_fam"/>
    <property type="match status" value="1"/>
</dbReference>
<feature type="domain" description="ATP-grasp" evidence="8">
    <location>
        <begin position="269"/>
        <end position="450"/>
    </location>
</feature>
<evidence type="ECO:0000256" key="7">
    <source>
        <dbReference type="PROSITE-ProRule" id="PRU00409"/>
    </source>
</evidence>
<keyword evidence="7" id="KW-0067">ATP-binding</keyword>
<dbReference type="InterPro" id="IPR013651">
    <property type="entry name" value="ATP-grasp_RimK-type"/>
</dbReference>
<evidence type="ECO:0000256" key="6">
    <source>
        <dbReference type="ARBA" id="ARBA00023211"/>
    </source>
</evidence>
<dbReference type="GO" id="GO:0006412">
    <property type="term" value="P:translation"/>
    <property type="evidence" value="ECO:0007669"/>
    <property type="project" value="UniProtKB-KW"/>
</dbReference>